<proteinExistence type="predicted"/>
<organism evidence="3 4">
    <name type="scientific">Methanopyrus kandleri</name>
    <dbReference type="NCBI Taxonomy" id="2320"/>
    <lineage>
        <taxon>Archaea</taxon>
        <taxon>Methanobacteriati</taxon>
        <taxon>Methanobacteriota</taxon>
        <taxon>Methanomada group</taxon>
        <taxon>Methanopyri</taxon>
        <taxon>Methanopyrales</taxon>
        <taxon>Methanopyraceae</taxon>
        <taxon>Methanopyrus</taxon>
    </lineage>
</organism>
<feature type="transmembrane region" description="Helical" evidence="2">
    <location>
        <begin position="109"/>
        <end position="130"/>
    </location>
</feature>
<keyword evidence="2" id="KW-0472">Membrane</keyword>
<sequence>MIEVLTVLLAHDPTLMDPCTHGLEVVVTGVRGAGRVGGGREETGGVGKGVGGGGRGGKVGGGGKTVHPSELLTKPKWRFLRETLGGGVKARRAHAFRWLTRAYHPLRSYYLSSLATAFTGLCVGLLAVPLATRARRWRPETVAFAAIALIVTVSTLCWEAFLGYLASCQFLARVTEGDAHLALSEFRTWGITGVGYLLAVYAVLASLLACAAWRKLGGRASLRLAPLLVLPFLTGLWFIRLGLAVA</sequence>
<evidence type="ECO:0008006" key="5">
    <source>
        <dbReference type="Google" id="ProtNLM"/>
    </source>
</evidence>
<keyword evidence="2" id="KW-1133">Transmembrane helix</keyword>
<evidence type="ECO:0000256" key="2">
    <source>
        <dbReference type="SAM" id="Phobius"/>
    </source>
</evidence>
<protein>
    <recommendedName>
        <fullName evidence="5">Yip1 domain-containing protein</fullName>
    </recommendedName>
</protein>
<feature type="transmembrane region" description="Helical" evidence="2">
    <location>
        <begin position="224"/>
        <end position="243"/>
    </location>
</feature>
<comment type="caution">
    <text evidence="3">The sequence shown here is derived from an EMBL/GenBank/DDBJ whole genome shotgun (WGS) entry which is preliminary data.</text>
</comment>
<keyword evidence="2" id="KW-0812">Transmembrane</keyword>
<dbReference type="Proteomes" id="UP000619545">
    <property type="component" value="Unassembled WGS sequence"/>
</dbReference>
<name>A0A832TAA9_9EURY</name>
<evidence type="ECO:0000313" key="4">
    <source>
        <dbReference type="Proteomes" id="UP000619545"/>
    </source>
</evidence>
<gene>
    <name evidence="3" type="ORF">HA336_00935</name>
</gene>
<accession>A0A832TAA9</accession>
<reference evidence="3" key="1">
    <citation type="journal article" date="2020" name="bioRxiv">
        <title>A rank-normalized archaeal taxonomy based on genome phylogeny resolves widespread incomplete and uneven classifications.</title>
        <authorList>
            <person name="Rinke C."/>
            <person name="Chuvochina M."/>
            <person name="Mussig A.J."/>
            <person name="Chaumeil P.-A."/>
            <person name="Waite D.W."/>
            <person name="Whitman W.B."/>
            <person name="Parks D.H."/>
            <person name="Hugenholtz P."/>
        </authorList>
    </citation>
    <scope>NUCLEOTIDE SEQUENCE</scope>
    <source>
        <strain evidence="3">UBA8853</strain>
    </source>
</reference>
<evidence type="ECO:0000313" key="3">
    <source>
        <dbReference type="EMBL" id="HII69781.1"/>
    </source>
</evidence>
<feature type="transmembrane region" description="Helical" evidence="2">
    <location>
        <begin position="142"/>
        <end position="166"/>
    </location>
</feature>
<dbReference type="GeneID" id="1477246"/>
<evidence type="ECO:0000256" key="1">
    <source>
        <dbReference type="SAM" id="MobiDB-lite"/>
    </source>
</evidence>
<feature type="region of interest" description="Disordered" evidence="1">
    <location>
        <begin position="37"/>
        <end position="65"/>
    </location>
</feature>
<feature type="transmembrane region" description="Helical" evidence="2">
    <location>
        <begin position="186"/>
        <end position="212"/>
    </location>
</feature>
<dbReference type="RefSeq" id="WP_011019513.1">
    <property type="nucleotide sequence ID" value="NZ_DUJS01000001.1"/>
</dbReference>
<dbReference type="EMBL" id="DUJS01000001">
    <property type="protein sequence ID" value="HII69781.1"/>
    <property type="molecule type" value="Genomic_DNA"/>
</dbReference>
<feature type="compositionally biased region" description="Gly residues" evidence="1">
    <location>
        <begin position="44"/>
        <end position="64"/>
    </location>
</feature>
<dbReference type="AlphaFoldDB" id="A0A832TAA9"/>